<keyword evidence="10" id="KW-1185">Reference proteome</keyword>
<evidence type="ECO:0000256" key="1">
    <source>
        <dbReference type="ARBA" id="ARBA00004127"/>
    </source>
</evidence>
<evidence type="ECO:0000256" key="5">
    <source>
        <dbReference type="ARBA" id="ARBA00023098"/>
    </source>
</evidence>
<organism evidence="9 10">
    <name type="scientific">Legionella quateirensis</name>
    <dbReference type="NCBI Taxonomy" id="45072"/>
    <lineage>
        <taxon>Bacteria</taxon>
        <taxon>Pseudomonadati</taxon>
        <taxon>Pseudomonadota</taxon>
        <taxon>Gammaproteobacteria</taxon>
        <taxon>Legionellales</taxon>
        <taxon>Legionellaceae</taxon>
        <taxon>Legionella</taxon>
    </lineage>
</organism>
<protein>
    <submittedName>
        <fullName evidence="9">Sterol desaturase</fullName>
    </submittedName>
</protein>
<evidence type="ECO:0000313" key="9">
    <source>
        <dbReference type="EMBL" id="KTD42460.1"/>
    </source>
</evidence>
<evidence type="ECO:0000256" key="6">
    <source>
        <dbReference type="ARBA" id="ARBA00023136"/>
    </source>
</evidence>
<dbReference type="EMBL" id="LNYR01000049">
    <property type="protein sequence ID" value="KTD42460.1"/>
    <property type="molecule type" value="Genomic_DNA"/>
</dbReference>
<feature type="transmembrane region" description="Helical" evidence="7">
    <location>
        <begin position="407"/>
        <end position="429"/>
    </location>
</feature>
<dbReference type="Pfam" id="PF04116">
    <property type="entry name" value="FA_hydroxylase"/>
    <property type="match status" value="1"/>
</dbReference>
<feature type="domain" description="Fatty acid hydroxylase" evidence="8">
    <location>
        <begin position="118"/>
        <end position="251"/>
    </location>
</feature>
<evidence type="ECO:0000256" key="3">
    <source>
        <dbReference type="ARBA" id="ARBA00022989"/>
    </source>
</evidence>
<dbReference type="Proteomes" id="UP000054639">
    <property type="component" value="Unassembled WGS sequence"/>
</dbReference>
<reference evidence="9 10" key="1">
    <citation type="submission" date="2015-11" db="EMBL/GenBank/DDBJ databases">
        <title>Genomic analysis of 38 Legionella species identifies large and diverse effector repertoires.</title>
        <authorList>
            <person name="Burstein D."/>
            <person name="Amaro F."/>
            <person name="Zusman T."/>
            <person name="Lifshitz Z."/>
            <person name="Cohen O."/>
            <person name="Gilbert J.A."/>
            <person name="Pupko T."/>
            <person name="Shuman H.A."/>
            <person name="Segal G."/>
        </authorList>
    </citation>
    <scope>NUCLEOTIDE SEQUENCE [LARGE SCALE GENOMIC DNA]</scope>
    <source>
        <strain evidence="9 10">ATCC 49507</strain>
    </source>
</reference>
<evidence type="ECO:0000256" key="4">
    <source>
        <dbReference type="ARBA" id="ARBA00023002"/>
    </source>
</evidence>
<evidence type="ECO:0000259" key="8">
    <source>
        <dbReference type="Pfam" id="PF04116"/>
    </source>
</evidence>
<keyword evidence="4" id="KW-0560">Oxidoreductase</keyword>
<name>A0ABR5RH97_9GAMM</name>
<feature type="transmembrane region" description="Helical" evidence="7">
    <location>
        <begin position="172"/>
        <end position="201"/>
    </location>
</feature>
<feature type="transmembrane region" description="Helical" evidence="7">
    <location>
        <begin position="358"/>
        <end position="377"/>
    </location>
</feature>
<keyword evidence="5" id="KW-0443">Lipid metabolism</keyword>
<keyword evidence="2 7" id="KW-0812">Transmembrane</keyword>
<dbReference type="PANTHER" id="PTHR21624">
    <property type="entry name" value="STEROL DESATURASE-RELATED PROTEIN"/>
    <property type="match status" value="1"/>
</dbReference>
<dbReference type="PANTHER" id="PTHR21624:SF1">
    <property type="entry name" value="ALKYLGLYCEROL MONOOXYGENASE"/>
    <property type="match status" value="1"/>
</dbReference>
<dbReference type="InterPro" id="IPR006694">
    <property type="entry name" value="Fatty_acid_hydroxylase"/>
</dbReference>
<dbReference type="InterPro" id="IPR051689">
    <property type="entry name" value="Sterol_desaturase/TMEM195"/>
</dbReference>
<feature type="transmembrane region" description="Helical" evidence="7">
    <location>
        <begin position="333"/>
        <end position="352"/>
    </location>
</feature>
<gene>
    <name evidence="9" type="ORF">Lqua_3438</name>
</gene>
<comment type="caution">
    <text evidence="9">The sequence shown here is derived from an EMBL/GenBank/DDBJ whole genome shotgun (WGS) entry which is preliminary data.</text>
</comment>
<comment type="subcellular location">
    <subcellularLocation>
        <location evidence="1">Endomembrane system</location>
        <topology evidence="1">Multi-pass membrane protein</topology>
    </subcellularLocation>
</comment>
<keyword evidence="6 7" id="KW-0472">Membrane</keyword>
<evidence type="ECO:0000313" key="10">
    <source>
        <dbReference type="Proteomes" id="UP000054639"/>
    </source>
</evidence>
<feature type="transmembrane region" description="Helical" evidence="7">
    <location>
        <begin position="115"/>
        <end position="132"/>
    </location>
</feature>
<keyword evidence="3 7" id="KW-1133">Transmembrane helix</keyword>
<sequence length="439" mass="51421">MLILLKGPRTAACPRYVGVIKQLLTDPNFMDTQGVFMDINFMVYATPMFLVLIGLECLISFYKKKSLYHLNDSVNNFCSGILEETGALPVRGLIIYSYYYLYEHYAFFNINTHSVISWFLLWIGVDFFYYWFHRVSHRNNFFWIGHSVHHQSEHYNLSVALRQGFFQTLTSWVFYLPLALIGFPTWMFAVVASINTIYQFWIHTQTINKMGWFEKIFNSPSHHRVHHGRNPQYIDKNYAGSLIIWDKLFGTFEPEGAPVEYGVTEPLDSWNPFYANIKVIKDLFYYGKNLNNKFTLLRAFFMPPEWIIKQLEKEHSPTVKRPHMPLNTKSPMLYMLLNTTVAVIIFTYLSLTYDPYSIHSWIIGAIVLLTLLILGIVANGKRTFQWLEIIRSVLICISLSLTTNNLILPLSIGLLFFVINHLLCQYPFFKAFTYRQNTI</sequence>
<proteinExistence type="predicted"/>
<evidence type="ECO:0000256" key="7">
    <source>
        <dbReference type="SAM" id="Phobius"/>
    </source>
</evidence>
<evidence type="ECO:0000256" key="2">
    <source>
        <dbReference type="ARBA" id="ARBA00022692"/>
    </source>
</evidence>
<feature type="transmembrane region" description="Helical" evidence="7">
    <location>
        <begin position="41"/>
        <end position="62"/>
    </location>
</feature>
<accession>A0ABR5RH97</accession>